<feature type="region of interest" description="Disordered" evidence="1">
    <location>
        <begin position="1"/>
        <end position="96"/>
    </location>
</feature>
<dbReference type="EMBL" id="CM035412">
    <property type="protein sequence ID" value="KAH7433574.1"/>
    <property type="molecule type" value="Genomic_DNA"/>
</dbReference>
<evidence type="ECO:0000313" key="4">
    <source>
        <dbReference type="Proteomes" id="UP000825935"/>
    </source>
</evidence>
<keyword evidence="2" id="KW-1133">Transmembrane helix</keyword>
<keyword evidence="4" id="KW-1185">Reference proteome</keyword>
<dbReference type="InterPro" id="IPR052843">
    <property type="entry name" value="ER_body_metal_sequester"/>
</dbReference>
<feature type="compositionally biased region" description="Basic and acidic residues" evidence="1">
    <location>
        <begin position="67"/>
        <end position="77"/>
    </location>
</feature>
<name>A0A8T2UJP3_CERRI</name>
<dbReference type="Proteomes" id="UP000825935">
    <property type="component" value="Chromosome 7"/>
</dbReference>
<evidence type="ECO:0000256" key="1">
    <source>
        <dbReference type="SAM" id="MobiDB-lite"/>
    </source>
</evidence>
<keyword evidence="2" id="KW-0812">Transmembrane</keyword>
<feature type="transmembrane region" description="Helical" evidence="2">
    <location>
        <begin position="1103"/>
        <end position="1122"/>
    </location>
</feature>
<feature type="compositionally biased region" description="Polar residues" evidence="1">
    <location>
        <begin position="81"/>
        <end position="92"/>
    </location>
</feature>
<reference evidence="3" key="1">
    <citation type="submission" date="2021-08" db="EMBL/GenBank/DDBJ databases">
        <title>WGS assembly of Ceratopteris richardii.</title>
        <authorList>
            <person name="Marchant D.B."/>
            <person name="Chen G."/>
            <person name="Jenkins J."/>
            <person name="Shu S."/>
            <person name="Leebens-Mack J."/>
            <person name="Grimwood J."/>
            <person name="Schmutz J."/>
            <person name="Soltis P."/>
            <person name="Soltis D."/>
            <person name="Chen Z.-H."/>
        </authorList>
    </citation>
    <scope>NUCLEOTIDE SEQUENCE</scope>
    <source>
        <strain evidence="3">Whitten #5841</strain>
        <tissue evidence="3">Leaf</tissue>
    </source>
</reference>
<comment type="caution">
    <text evidence="3">The sequence shown here is derived from an EMBL/GenBank/DDBJ whole genome shotgun (WGS) entry which is preliminary data.</text>
</comment>
<dbReference type="OrthoDB" id="1924921at2759"/>
<feature type="transmembrane region" description="Helical" evidence="2">
    <location>
        <begin position="1208"/>
        <end position="1225"/>
    </location>
</feature>
<feature type="compositionally biased region" description="Acidic residues" evidence="1">
    <location>
        <begin position="44"/>
        <end position="53"/>
    </location>
</feature>
<protein>
    <submittedName>
        <fullName evidence="3">Uncharacterized protein</fullName>
    </submittedName>
</protein>
<dbReference type="PANTHER" id="PTHR38937:SF2">
    <property type="entry name" value="MEMBRANE PROTEIN OF ER BODY-LIKE PROTEIN ISOFORM X1"/>
    <property type="match status" value="1"/>
</dbReference>
<dbReference type="PANTHER" id="PTHR38937">
    <property type="entry name" value="MEMBRANE PROTEIN OF ER BODY-LIKE PROTEIN"/>
    <property type="match status" value="1"/>
</dbReference>
<evidence type="ECO:0000256" key="2">
    <source>
        <dbReference type="SAM" id="Phobius"/>
    </source>
</evidence>
<proteinExistence type="predicted"/>
<keyword evidence="2" id="KW-0472">Membrane</keyword>
<gene>
    <name evidence="3" type="ORF">KP509_07G075900</name>
</gene>
<evidence type="ECO:0000313" key="3">
    <source>
        <dbReference type="EMBL" id="KAH7433574.1"/>
    </source>
</evidence>
<accession>A0A8T2UJP3</accession>
<dbReference type="AlphaFoldDB" id="A0A8T2UJP3"/>
<dbReference type="OMA" id="RESPKDY"/>
<feature type="transmembrane region" description="Helical" evidence="2">
    <location>
        <begin position="1134"/>
        <end position="1156"/>
    </location>
</feature>
<feature type="compositionally biased region" description="Basic and acidic residues" evidence="1">
    <location>
        <begin position="22"/>
        <end position="35"/>
    </location>
</feature>
<feature type="transmembrane region" description="Helical" evidence="2">
    <location>
        <begin position="1176"/>
        <end position="1196"/>
    </location>
</feature>
<organism evidence="3 4">
    <name type="scientific">Ceratopteris richardii</name>
    <name type="common">Triangle waterfern</name>
    <dbReference type="NCBI Taxonomy" id="49495"/>
    <lineage>
        <taxon>Eukaryota</taxon>
        <taxon>Viridiplantae</taxon>
        <taxon>Streptophyta</taxon>
        <taxon>Embryophyta</taxon>
        <taxon>Tracheophyta</taxon>
        <taxon>Polypodiopsida</taxon>
        <taxon>Polypodiidae</taxon>
        <taxon>Polypodiales</taxon>
        <taxon>Pteridineae</taxon>
        <taxon>Pteridaceae</taxon>
        <taxon>Parkerioideae</taxon>
        <taxon>Ceratopteris</taxon>
    </lineage>
</organism>
<sequence length="1237" mass="136035">MDTIIQGKGESSAVSVSQDYGTDVHPREICAEDPTKTGNNASSDEVDVEEEEFAPLLSKRGVSTDGDGGRNDRRTDESESDSTYDLSSQSDAGTRDDVIQEGGIISDEFCEEALEPGPLDSSTGKRTLQSQASNVPVAEFLCSFSDDVANEPFEALPLPVRSIDQVSDDWGERSLGLGSLGLGDSSQHFKDNAGTSIPIIEETHKLETLEAAAPESNLLTSQTRAVRDDKANYPLDFDKPRIDELLEPGSERFEKRLSYDSNIEDDTDNERLREYWTRVLQTSTTNGEIVEEIVKVLKHHQNTHDLLCPICGSCVTRRVILRKRKRTRSFSVERWYEDQVHEIVEEDATLSDAFLPESIDENREGNLQTQDIEAFGCLSCFSLFFRKGRDLFSQLQADVSQNAFTCLPFFFPPYPWGMTHMKQRKTELQGVVHVVEGTKQSEEPIETSNCTCEIGSMLLPHYHWGKMPYLLDGQSSNQIVADVGSGTSVITDSFVQARTRFFDSVPDLFPEYPWGICRKHISGVEGAGMFIEDTQISSNLGGTPEHSNPSVIEDNELVVPEENVRGTLSEPQSSAQPLSANKEDATCTCALVPALIPDYTWGYLSRKNADTVEENKNIKAGTIVETGAQRREGNNIRCDPFSAVLPDYPWGVTSHSREDTMLSDGHSGPQKGVLLHLDSAVLPSYPWGMTSRSRGFVLEFLIRWIAEDSALSNGLNGSQNGAHVRLDSALLPSYPWGKCSTNRSGNEQNGTAQMHHDSAEKNYTGGLGMKVWPDFPWGQTLVKVNNQGQVLSNEEVHKNVEQKTQTKVHVTYQADVVRINNTIATYTGETGPEKTTILNSKITSVGDVRFGQTVIDINASVKVPETAEDKGKLQNRPSTGYAIFEDEGKLQNRPSTGYAFFDEAVPHSEIEEDPTSPCTVSDMIHGSDWDSLPRNAAKNEEVKPQKPSIGSQFPSKWSPGKSDIVAGTLIDVEKSSDVRVQEPKRSTWISYLKTPNPSDEGGTTALLLHSYPGYIGSEKLKEPLLVPQATTDIEAVIDRLPVEEPISVGTTTTGASLPAPERREEADNWNILKSIVYGGLDISIASFGVTSSAAGGNAITRTVVYMGIATLFSGLIAFYHNVLNLYHYHRDHYIDIVGFTLLLHGTVALISYIVFGLLSPLVYGFSYRATDNRDDKFILCCGVTVVAVTTLALCKAKVSNRSYLKTTLSYLSGGVLAGVIGYLTGEHVAELLEEWGI</sequence>